<dbReference type="GO" id="GO:0000978">
    <property type="term" value="F:RNA polymerase II cis-regulatory region sequence-specific DNA binding"/>
    <property type="evidence" value="ECO:0007669"/>
    <property type="project" value="TreeGrafter"/>
</dbReference>
<dbReference type="GO" id="GO:0005634">
    <property type="term" value="C:nucleus"/>
    <property type="evidence" value="ECO:0007669"/>
    <property type="project" value="UniProtKB-SubCell"/>
</dbReference>
<dbReference type="SUPFAM" id="SSF57667">
    <property type="entry name" value="beta-beta-alpha zinc fingers"/>
    <property type="match status" value="3"/>
</dbReference>
<evidence type="ECO:0000256" key="5">
    <source>
        <dbReference type="ARBA" id="ARBA00022833"/>
    </source>
</evidence>
<feature type="compositionally biased region" description="Pro residues" evidence="11">
    <location>
        <begin position="575"/>
        <end position="587"/>
    </location>
</feature>
<dbReference type="HOGENOM" id="CLU_314998_0_0_1"/>
<evidence type="ECO:0000256" key="9">
    <source>
        <dbReference type="ARBA" id="ARBA00023242"/>
    </source>
</evidence>
<evidence type="ECO:0000256" key="6">
    <source>
        <dbReference type="ARBA" id="ARBA00023015"/>
    </source>
</evidence>
<dbReference type="GO" id="GO:0008270">
    <property type="term" value="F:zinc ion binding"/>
    <property type="evidence" value="ECO:0007669"/>
    <property type="project" value="UniProtKB-KW"/>
</dbReference>
<keyword evidence="4 10" id="KW-0863">Zinc-finger</keyword>
<comment type="caution">
    <text evidence="13">The sequence shown here is derived from an EMBL/GenBank/DDBJ whole genome shotgun (WGS) entry which is preliminary data.</text>
</comment>
<evidence type="ECO:0000256" key="11">
    <source>
        <dbReference type="SAM" id="MobiDB-lite"/>
    </source>
</evidence>
<evidence type="ECO:0000259" key="12">
    <source>
        <dbReference type="PROSITE" id="PS50157"/>
    </source>
</evidence>
<evidence type="ECO:0000256" key="3">
    <source>
        <dbReference type="ARBA" id="ARBA00022737"/>
    </source>
</evidence>
<organism evidence="13 14">
    <name type="scientific">Pycnoporus cinnabarinus</name>
    <name type="common">Cinnabar-red polypore</name>
    <name type="synonym">Trametes cinnabarina</name>
    <dbReference type="NCBI Taxonomy" id="5643"/>
    <lineage>
        <taxon>Eukaryota</taxon>
        <taxon>Fungi</taxon>
        <taxon>Dikarya</taxon>
        <taxon>Basidiomycota</taxon>
        <taxon>Agaricomycotina</taxon>
        <taxon>Agaricomycetes</taxon>
        <taxon>Polyporales</taxon>
        <taxon>Polyporaceae</taxon>
        <taxon>Trametes</taxon>
    </lineage>
</organism>
<dbReference type="InterPro" id="IPR036236">
    <property type="entry name" value="Znf_C2H2_sf"/>
</dbReference>
<evidence type="ECO:0000256" key="7">
    <source>
        <dbReference type="ARBA" id="ARBA00023125"/>
    </source>
</evidence>
<dbReference type="PANTHER" id="PTHR19818:SF139">
    <property type="entry name" value="PAIR-RULE PROTEIN ODD-PAIRED"/>
    <property type="match status" value="1"/>
</dbReference>
<dbReference type="PANTHER" id="PTHR19818">
    <property type="entry name" value="ZINC FINGER PROTEIN ZIC AND GLI"/>
    <property type="match status" value="1"/>
</dbReference>
<dbReference type="EMBL" id="CCBP010000120">
    <property type="protein sequence ID" value="CDO73268.1"/>
    <property type="molecule type" value="Genomic_DNA"/>
</dbReference>
<dbReference type="Pfam" id="PF00096">
    <property type="entry name" value="zf-C2H2"/>
    <property type="match status" value="4"/>
</dbReference>
<dbReference type="PROSITE" id="PS50157">
    <property type="entry name" value="ZINC_FINGER_C2H2_2"/>
    <property type="match status" value="5"/>
</dbReference>
<accession>A0A060SLF5</accession>
<feature type="compositionally biased region" description="Polar residues" evidence="11">
    <location>
        <begin position="725"/>
        <end position="741"/>
    </location>
</feature>
<evidence type="ECO:0000256" key="1">
    <source>
        <dbReference type="ARBA" id="ARBA00004123"/>
    </source>
</evidence>
<gene>
    <name evidence="13" type="ORF">BN946_scf185008.g30</name>
</gene>
<feature type="domain" description="C2H2-type" evidence="12">
    <location>
        <begin position="811"/>
        <end position="839"/>
    </location>
</feature>
<evidence type="ECO:0000256" key="2">
    <source>
        <dbReference type="ARBA" id="ARBA00022723"/>
    </source>
</evidence>
<dbReference type="Gene3D" id="3.30.160.60">
    <property type="entry name" value="Classic Zinc Finger"/>
    <property type="match status" value="6"/>
</dbReference>
<evidence type="ECO:0000313" key="14">
    <source>
        <dbReference type="Proteomes" id="UP000029665"/>
    </source>
</evidence>
<feature type="compositionally biased region" description="Low complexity" evidence="11">
    <location>
        <begin position="354"/>
        <end position="374"/>
    </location>
</feature>
<dbReference type="FunFam" id="3.30.160.60:FF:000032">
    <property type="entry name" value="Krueppel-like factor 4"/>
    <property type="match status" value="1"/>
</dbReference>
<keyword evidence="14" id="KW-1185">Reference proteome</keyword>
<feature type="domain" description="C2H2-type" evidence="12">
    <location>
        <begin position="898"/>
        <end position="916"/>
    </location>
</feature>
<feature type="domain" description="C2H2-type" evidence="12">
    <location>
        <begin position="773"/>
        <end position="803"/>
    </location>
</feature>
<dbReference type="SMART" id="SM00355">
    <property type="entry name" value="ZnF_C2H2"/>
    <property type="match status" value="6"/>
</dbReference>
<evidence type="ECO:0000313" key="13">
    <source>
        <dbReference type="EMBL" id="CDO73268.1"/>
    </source>
</evidence>
<feature type="domain" description="C2H2-type" evidence="12">
    <location>
        <begin position="840"/>
        <end position="867"/>
    </location>
</feature>
<feature type="region of interest" description="Disordered" evidence="11">
    <location>
        <begin position="336"/>
        <end position="397"/>
    </location>
</feature>
<evidence type="ECO:0000256" key="8">
    <source>
        <dbReference type="ARBA" id="ARBA00023163"/>
    </source>
</evidence>
<evidence type="ECO:0000256" key="4">
    <source>
        <dbReference type="ARBA" id="ARBA00022771"/>
    </source>
</evidence>
<dbReference type="Proteomes" id="UP000029665">
    <property type="component" value="Unassembled WGS sequence"/>
</dbReference>
<reference evidence="13" key="1">
    <citation type="submission" date="2014-01" db="EMBL/GenBank/DDBJ databases">
        <title>The genome of the white-rot fungus Pycnoporus cinnabarinus: a basidiomycete model with a versatile arsenal for lignocellulosic biomass breakdown.</title>
        <authorList>
            <person name="Levasseur A."/>
            <person name="Lomascolo A."/>
            <person name="Ruiz-Duenas F.J."/>
            <person name="Uzan E."/>
            <person name="Piumi F."/>
            <person name="Kues U."/>
            <person name="Ram A.F.J."/>
            <person name="Murat C."/>
            <person name="Haon M."/>
            <person name="Benoit I."/>
            <person name="Arfi Y."/>
            <person name="Chevret D."/>
            <person name="Drula E."/>
            <person name="Kwon M.J."/>
            <person name="Gouret P."/>
            <person name="Lesage-Meessen L."/>
            <person name="Lombard V."/>
            <person name="Mariette J."/>
            <person name="Noirot C."/>
            <person name="Park J."/>
            <person name="Patyshakuliyeva A."/>
            <person name="Wieneger R.A.B."/>
            <person name="Wosten H.A.B."/>
            <person name="Martin F."/>
            <person name="Coutinho P.M."/>
            <person name="de Vries R."/>
            <person name="Martinez A.T."/>
            <person name="Klopp C."/>
            <person name="Pontarotti P."/>
            <person name="Henrissat B."/>
            <person name="Record E."/>
        </authorList>
    </citation>
    <scope>NUCLEOTIDE SEQUENCE [LARGE SCALE GENOMIC DNA]</scope>
    <source>
        <strain evidence="13">BRFM137</strain>
    </source>
</reference>
<dbReference type="PROSITE" id="PS00028">
    <property type="entry name" value="ZINC_FINGER_C2H2_1"/>
    <property type="match status" value="3"/>
</dbReference>
<feature type="compositionally biased region" description="Low complexity" evidence="11">
    <location>
        <begin position="594"/>
        <end position="610"/>
    </location>
</feature>
<dbReference type="InterPro" id="IPR013087">
    <property type="entry name" value="Znf_C2H2_type"/>
</dbReference>
<proteinExistence type="predicted"/>
<dbReference type="GO" id="GO:0000981">
    <property type="term" value="F:DNA-binding transcription factor activity, RNA polymerase II-specific"/>
    <property type="evidence" value="ECO:0007669"/>
    <property type="project" value="UniProtKB-ARBA"/>
</dbReference>
<dbReference type="STRING" id="5643.A0A060SLF5"/>
<dbReference type="OrthoDB" id="3437960at2759"/>
<feature type="compositionally biased region" description="Low complexity" evidence="11">
    <location>
        <begin position="382"/>
        <end position="397"/>
    </location>
</feature>
<feature type="region of interest" description="Disordered" evidence="11">
    <location>
        <begin position="565"/>
        <end position="611"/>
    </location>
</feature>
<dbReference type="InterPro" id="IPR050329">
    <property type="entry name" value="GLI_C2H2-zinc-finger"/>
</dbReference>
<evidence type="ECO:0000256" key="10">
    <source>
        <dbReference type="PROSITE-ProRule" id="PRU00042"/>
    </source>
</evidence>
<keyword evidence="8" id="KW-0804">Transcription</keyword>
<keyword evidence="5" id="KW-0862">Zinc</keyword>
<keyword evidence="2" id="KW-0479">Metal-binding</keyword>
<feature type="compositionally biased region" description="Low complexity" evidence="11">
    <location>
        <begin position="742"/>
        <end position="754"/>
    </location>
</feature>
<feature type="domain" description="C2H2-type" evidence="12">
    <location>
        <begin position="868"/>
        <end position="897"/>
    </location>
</feature>
<protein>
    <recommendedName>
        <fullName evidence="12">C2H2-type domain-containing protein</fullName>
    </recommendedName>
</protein>
<dbReference type="GO" id="GO:0045944">
    <property type="term" value="P:positive regulation of transcription by RNA polymerase II"/>
    <property type="evidence" value="ECO:0007669"/>
    <property type="project" value="UniProtKB-ARBA"/>
</dbReference>
<keyword evidence="3" id="KW-0677">Repeat</keyword>
<feature type="region of interest" description="Disordered" evidence="11">
    <location>
        <begin position="723"/>
        <end position="764"/>
    </location>
</feature>
<keyword evidence="7" id="KW-0238">DNA-binding</keyword>
<dbReference type="FunFam" id="3.30.160.60:FF:000125">
    <property type="entry name" value="Putative zinc finger protein 143"/>
    <property type="match status" value="1"/>
</dbReference>
<dbReference type="AlphaFoldDB" id="A0A060SLF5"/>
<name>A0A060SLF5_PYCCI</name>
<dbReference type="FunFam" id="3.30.160.60:FF:000325">
    <property type="entry name" value="ZFP90 zinc finger protein"/>
    <property type="match status" value="1"/>
</dbReference>
<keyword evidence="9" id="KW-0539">Nucleus</keyword>
<comment type="subcellular location">
    <subcellularLocation>
        <location evidence="1">Nucleus</location>
    </subcellularLocation>
</comment>
<keyword evidence="6" id="KW-0805">Transcription regulation</keyword>
<sequence length="928" mass="100897">MASISTSTSTPLPKPWLPPELIEKILNDLWSRPQRPRQRAALFKTICRVNHMWLGLFLRVALRHVHIPCPLFARDFLRLLPERAASQGAGDLFTEEATALVNKLCRSLTFYVDGSASPSTGSGAGHTATRSESAIKLFSQTDAAPTAISTVLYMVSTFEYLPGLRHVSIEYTDWGYDDLFDQLRLAIFPSQVTHLSLKYSFSAPALVPLAVYLKSLYTRHRQPHFSMPTVRYLSMSGVPTEFVADMLLVCPEVETVEIASPARLYVVAPMPQSVHTLVFVVPGRTLDREQMHWWMLNAALEGKLFHPSTKAISALLNMTFEKAVLERNLYANLPGVVSGDEEPIGTQPSMATMAHPNLSPSSPAPSRAPSKAHAFSPRSIHAPSSPSRAFGSSSEHPSSSYEHLSALRSTHVIEQPSMFQPVFTGVDECGCAPQVVLPSLDCEECAQECDSSSCSVELTEQCTEKCVVVACNDAHHVPLNCEENLPASTYSKECFGEADCAVFDELFRCCDEFHPGQADYRAYASEFNQAAAYSGHFVADPAFEAYFGGPFHAHGLPSREFTHIQPLDSTAPTPQLIPSPAFDPSPSPLVSQESSHNVSSPASPSLPSPAVQTQAPNLLQCKWAGCLATFRSLPDLVGHVNVQHLRLSSPPSPSQNATASPYLTMSGSHGASQQVSDVACLWEDCQLYPSPQSVPGPSSGKYYDVLDFLASHLLQDHLGLPPQSLPQSSFHHGPSPLSQMYSSGPSTSGSTVTPDGAPPTPVAEHDCSAPSAHVCKWADCGQSFSSCDTLTEHIASVHIGSGRAHYDCFWSGCTRNGESGFASKQKISRHMQSHTGHRPFQCDVCKQNFSEAATLAQHMRRHTQEKPYVCDFPGCGKAFAIAGALTIHKRTHNGSKPFKCTYCDRAFSESSNLSKHVSTFSSIVDGTT</sequence>